<organism evidence="2 3">
    <name type="scientific">Streptomyces nigrescens</name>
    <dbReference type="NCBI Taxonomy" id="1920"/>
    <lineage>
        <taxon>Bacteria</taxon>
        <taxon>Bacillati</taxon>
        <taxon>Actinomycetota</taxon>
        <taxon>Actinomycetes</taxon>
        <taxon>Kitasatosporales</taxon>
        <taxon>Streptomycetaceae</taxon>
        <taxon>Streptomyces</taxon>
    </lineage>
</organism>
<feature type="region of interest" description="Disordered" evidence="1">
    <location>
        <begin position="1"/>
        <end position="32"/>
    </location>
</feature>
<protein>
    <submittedName>
        <fullName evidence="2">Uncharacterized protein</fullName>
    </submittedName>
</protein>
<reference evidence="2 3" key="1">
    <citation type="submission" date="2019-12" db="EMBL/GenBank/DDBJ databases">
        <title>Whole genome shotgun sequence of Streptomyces libani subsp. libani NBRC 13452.</title>
        <authorList>
            <person name="Ichikawa N."/>
            <person name="Kimura A."/>
            <person name="Kitahashi Y."/>
            <person name="Komaki H."/>
            <person name="Tamura T."/>
        </authorList>
    </citation>
    <scope>NUCLEOTIDE SEQUENCE [LARGE SCALE GENOMIC DNA]</scope>
    <source>
        <strain evidence="2 3">NBRC 13452</strain>
    </source>
</reference>
<dbReference type="Proteomes" id="UP000429552">
    <property type="component" value="Unassembled WGS sequence"/>
</dbReference>
<dbReference type="AlphaFoldDB" id="A0A640TWB5"/>
<comment type="caution">
    <text evidence="2">The sequence shown here is derived from an EMBL/GenBank/DDBJ whole genome shotgun (WGS) entry which is preliminary data.</text>
</comment>
<evidence type="ECO:0000313" key="3">
    <source>
        <dbReference type="Proteomes" id="UP000429552"/>
    </source>
</evidence>
<feature type="compositionally biased region" description="Low complexity" evidence="1">
    <location>
        <begin position="1"/>
        <end position="16"/>
    </location>
</feature>
<proteinExistence type="predicted"/>
<gene>
    <name evidence="2" type="ORF">Sliba_79170</name>
</gene>
<evidence type="ECO:0000313" key="2">
    <source>
        <dbReference type="EMBL" id="GFE27464.1"/>
    </source>
</evidence>
<name>A0A640TWB5_STRNI</name>
<accession>A0A640TWB5</accession>
<sequence length="104" mass="11090">MPNSAALAHSAGWAAATHPRRPVATRAPVKPDPETDARLGCVDYFGGVCQCSQEVVGCRAVDQHRVRSLSHTLKQERGGSTGDDATLFLIEWRGAAADHLAVLE</sequence>
<dbReference type="EMBL" id="BLIP01000003">
    <property type="protein sequence ID" value="GFE27464.1"/>
    <property type="molecule type" value="Genomic_DNA"/>
</dbReference>
<evidence type="ECO:0000256" key="1">
    <source>
        <dbReference type="SAM" id="MobiDB-lite"/>
    </source>
</evidence>